<comment type="caution">
    <text evidence="2">The sequence shown here is derived from an EMBL/GenBank/DDBJ whole genome shotgun (WGS) entry which is preliminary data.</text>
</comment>
<dbReference type="EMBL" id="AFNV02000021">
    <property type="protein sequence ID" value="ERJ18246.1"/>
    <property type="molecule type" value="Genomic_DNA"/>
</dbReference>
<gene>
    <name evidence="2" type="ORF">SSPSH_002859</name>
</gene>
<name>U2E2Y2_9GAMM</name>
<keyword evidence="1" id="KW-0812">Transmembrane</keyword>
<reference evidence="2 3" key="1">
    <citation type="journal article" date="2011" name="J. Bacteriol.">
        <title>Genome sequence of Salinisphaera shabanensis, a gammaproteobacterium from the harsh, variable environment of the brine-seawater interface of the Shaban Deep in the Red Sea.</title>
        <authorList>
            <person name="Antunes A."/>
            <person name="Alam I."/>
            <person name="Bajic V.B."/>
            <person name="Stingl U."/>
        </authorList>
    </citation>
    <scope>NUCLEOTIDE SEQUENCE [LARGE SCALE GENOMIC DNA]</scope>
    <source>
        <strain evidence="2 3">E1L3A</strain>
    </source>
</reference>
<keyword evidence="1" id="KW-0472">Membrane</keyword>
<sequence>MKNTTYYKRDTRRRIHVWGATLWPAFLVAGIGSIVFFANIDPATLRMQTLPDMQLNREAGYAIGFLMFWAIGVASSALTTLLLRRPRTPRPDPTPRDTK</sequence>
<feature type="transmembrane region" description="Helical" evidence="1">
    <location>
        <begin position="21"/>
        <end position="40"/>
    </location>
</feature>
<dbReference type="OrthoDB" id="6197657at2"/>
<keyword evidence="3" id="KW-1185">Reference proteome</keyword>
<dbReference type="Proteomes" id="UP000006242">
    <property type="component" value="Unassembled WGS sequence"/>
</dbReference>
<dbReference type="eggNOG" id="ENOG50339PI">
    <property type="taxonomic scope" value="Bacteria"/>
</dbReference>
<protein>
    <submittedName>
        <fullName evidence="2">Inner membrane protein</fullName>
    </submittedName>
</protein>
<evidence type="ECO:0000256" key="1">
    <source>
        <dbReference type="SAM" id="Phobius"/>
    </source>
</evidence>
<keyword evidence="1" id="KW-1133">Transmembrane helix</keyword>
<accession>U2E2Y2</accession>
<feature type="transmembrane region" description="Helical" evidence="1">
    <location>
        <begin position="60"/>
        <end position="83"/>
    </location>
</feature>
<proteinExistence type="predicted"/>
<dbReference type="RefSeq" id="WP_006915437.1">
    <property type="nucleotide sequence ID" value="NZ_AFNV02000021.1"/>
</dbReference>
<organism evidence="2 3">
    <name type="scientific">Salinisphaera shabanensis E1L3A</name>
    <dbReference type="NCBI Taxonomy" id="1033802"/>
    <lineage>
        <taxon>Bacteria</taxon>
        <taxon>Pseudomonadati</taxon>
        <taxon>Pseudomonadota</taxon>
        <taxon>Gammaproteobacteria</taxon>
        <taxon>Salinisphaerales</taxon>
        <taxon>Salinisphaeraceae</taxon>
        <taxon>Salinisphaera</taxon>
    </lineage>
</organism>
<dbReference type="AlphaFoldDB" id="U2E2Y2"/>
<evidence type="ECO:0000313" key="3">
    <source>
        <dbReference type="Proteomes" id="UP000006242"/>
    </source>
</evidence>
<reference evidence="2 3" key="2">
    <citation type="journal article" date="2013" name="PLoS ONE">
        <title>INDIGO - INtegrated Data Warehouse of MIcrobial GenOmes with Examples from the Red Sea Extremophiles.</title>
        <authorList>
            <person name="Alam I."/>
            <person name="Antunes A."/>
            <person name="Kamau A.A."/>
            <person name="Ba Alawi W."/>
            <person name="Kalkatawi M."/>
            <person name="Stingl U."/>
            <person name="Bajic V.B."/>
        </authorList>
    </citation>
    <scope>NUCLEOTIDE SEQUENCE [LARGE SCALE GENOMIC DNA]</scope>
    <source>
        <strain evidence="2 3">E1L3A</strain>
    </source>
</reference>
<evidence type="ECO:0000313" key="2">
    <source>
        <dbReference type="EMBL" id="ERJ18246.1"/>
    </source>
</evidence>
<dbReference type="STRING" id="1033802.SSPSH_002859"/>